<dbReference type="Pfam" id="PF13349">
    <property type="entry name" value="DUF4097"/>
    <property type="match status" value="1"/>
</dbReference>
<accession>A0A9D1CNM3</accession>
<sequence>MREQLIAYVQQLFDRAADTPRNRELQEEILQNTLDRYDDLVAQGVSEGTAYAQAVDQLGDVSKLWEAGPKKQGRHRGGLGLLRWDLSGAAETLKEVGRQTAGKATVRYGEPETYTAGAAVIPAANIARVKLEWYAGTVTVERGNGEAIELRESRVKEPAHQLRWRVRDDTLEIRFVQPGTYLRLPEKLLTVSLPHRLAELAVQTVSADLDAEDVDAEKLQVETVSGDGDVSGRLESFKWQSVSGDLDFQGRAAVMRVGTVSGDADLELEATPDLLTAELVSGDLELTLPEDRSFRLRRKTVSGDFESELPLTKLGKKEWQYNAAGNPADFQIETVSGDVTVNCG</sequence>
<gene>
    <name evidence="2" type="ORF">IAA67_02775</name>
</gene>
<evidence type="ECO:0000259" key="1">
    <source>
        <dbReference type="Pfam" id="PF13349"/>
    </source>
</evidence>
<reference evidence="2" key="1">
    <citation type="submission" date="2020-10" db="EMBL/GenBank/DDBJ databases">
        <authorList>
            <person name="Gilroy R."/>
        </authorList>
    </citation>
    <scope>NUCLEOTIDE SEQUENCE</scope>
    <source>
        <strain evidence="2">ChiSjej2B20-13462</strain>
    </source>
</reference>
<dbReference type="InterPro" id="IPR025164">
    <property type="entry name" value="Toastrack_DUF4097"/>
</dbReference>
<dbReference type="InterPro" id="IPR047928">
    <property type="entry name" value="Perm_prefix_1"/>
</dbReference>
<dbReference type="Proteomes" id="UP000886874">
    <property type="component" value="Unassembled WGS sequence"/>
</dbReference>
<protein>
    <submittedName>
        <fullName evidence="2">DUF4097 family beta strand repeat protein</fullName>
    </submittedName>
</protein>
<dbReference type="NCBIfam" id="NF038403">
    <property type="entry name" value="perm_prefix_1"/>
    <property type="match status" value="1"/>
</dbReference>
<proteinExistence type="predicted"/>
<dbReference type="EMBL" id="DVFN01000040">
    <property type="protein sequence ID" value="HIQ69243.1"/>
    <property type="molecule type" value="Genomic_DNA"/>
</dbReference>
<dbReference type="AlphaFoldDB" id="A0A9D1CNM3"/>
<feature type="domain" description="DUF4097" evidence="1">
    <location>
        <begin position="197"/>
        <end position="341"/>
    </location>
</feature>
<evidence type="ECO:0000313" key="3">
    <source>
        <dbReference type="Proteomes" id="UP000886874"/>
    </source>
</evidence>
<name>A0A9D1CNM3_9FIRM</name>
<evidence type="ECO:0000313" key="2">
    <source>
        <dbReference type="EMBL" id="HIQ69243.1"/>
    </source>
</evidence>
<reference evidence="2" key="2">
    <citation type="journal article" date="2021" name="PeerJ">
        <title>Extensive microbial diversity within the chicken gut microbiome revealed by metagenomics and culture.</title>
        <authorList>
            <person name="Gilroy R."/>
            <person name="Ravi A."/>
            <person name="Getino M."/>
            <person name="Pursley I."/>
            <person name="Horton D.L."/>
            <person name="Alikhan N.F."/>
            <person name="Baker D."/>
            <person name="Gharbi K."/>
            <person name="Hall N."/>
            <person name="Watson M."/>
            <person name="Adriaenssens E.M."/>
            <person name="Foster-Nyarko E."/>
            <person name="Jarju S."/>
            <person name="Secka A."/>
            <person name="Antonio M."/>
            <person name="Oren A."/>
            <person name="Chaudhuri R.R."/>
            <person name="La Ragione R."/>
            <person name="Hildebrand F."/>
            <person name="Pallen M.J."/>
        </authorList>
    </citation>
    <scope>NUCLEOTIDE SEQUENCE</scope>
    <source>
        <strain evidence="2">ChiSjej2B20-13462</strain>
    </source>
</reference>
<comment type="caution">
    <text evidence="2">The sequence shown here is derived from an EMBL/GenBank/DDBJ whole genome shotgun (WGS) entry which is preliminary data.</text>
</comment>
<organism evidence="2 3">
    <name type="scientific">Candidatus Avoscillospira stercorigallinarum</name>
    <dbReference type="NCBI Taxonomy" id="2840708"/>
    <lineage>
        <taxon>Bacteria</taxon>
        <taxon>Bacillati</taxon>
        <taxon>Bacillota</taxon>
        <taxon>Clostridia</taxon>
        <taxon>Eubacteriales</taxon>
        <taxon>Oscillospiraceae</taxon>
        <taxon>Oscillospiraceae incertae sedis</taxon>
        <taxon>Candidatus Avoscillospira</taxon>
    </lineage>
</organism>
<dbReference type="Gene3D" id="2.160.20.120">
    <property type="match status" value="1"/>
</dbReference>